<accession>A0A9D1RYH6</accession>
<evidence type="ECO:0008006" key="3">
    <source>
        <dbReference type="Google" id="ProtNLM"/>
    </source>
</evidence>
<organism evidence="1 2">
    <name type="scientific">Candidatus Corynebacterium gallistercoris</name>
    <dbReference type="NCBI Taxonomy" id="2838530"/>
    <lineage>
        <taxon>Bacteria</taxon>
        <taxon>Bacillati</taxon>
        <taxon>Actinomycetota</taxon>
        <taxon>Actinomycetes</taxon>
        <taxon>Mycobacteriales</taxon>
        <taxon>Corynebacteriaceae</taxon>
        <taxon>Corynebacterium</taxon>
    </lineage>
</organism>
<name>A0A9D1RYH6_9CORY</name>
<comment type="caution">
    <text evidence="1">The sequence shown here is derived from an EMBL/GenBank/DDBJ whole genome shotgun (WGS) entry which is preliminary data.</text>
</comment>
<reference evidence="1" key="1">
    <citation type="journal article" date="2021" name="PeerJ">
        <title>Extensive microbial diversity within the chicken gut microbiome revealed by metagenomics and culture.</title>
        <authorList>
            <person name="Gilroy R."/>
            <person name="Ravi A."/>
            <person name="Getino M."/>
            <person name="Pursley I."/>
            <person name="Horton D.L."/>
            <person name="Alikhan N.F."/>
            <person name="Baker D."/>
            <person name="Gharbi K."/>
            <person name="Hall N."/>
            <person name="Watson M."/>
            <person name="Adriaenssens E.M."/>
            <person name="Foster-Nyarko E."/>
            <person name="Jarju S."/>
            <person name="Secka A."/>
            <person name="Antonio M."/>
            <person name="Oren A."/>
            <person name="Chaudhuri R.R."/>
            <person name="La Ragione R."/>
            <person name="Hildebrand F."/>
            <person name="Pallen M.J."/>
        </authorList>
    </citation>
    <scope>NUCLEOTIDE SEQUENCE</scope>
    <source>
        <strain evidence="1">4376</strain>
    </source>
</reference>
<dbReference type="EMBL" id="DXFZ01000009">
    <property type="protein sequence ID" value="HIW94987.1"/>
    <property type="molecule type" value="Genomic_DNA"/>
</dbReference>
<evidence type="ECO:0000313" key="2">
    <source>
        <dbReference type="Proteomes" id="UP000824189"/>
    </source>
</evidence>
<sequence length="219" mass="25369">MQDQTRIRSRVRVALSSSHLATFQQACQSDEAALDLYKWNVKASAGVLELTGIVEVFLRNALDQTLTDWMHTQDHQESWIDSVPLNQRGKADIATAKTRASRRRRAYTHNDIIAELSFGFWRYLLENRYYTSLWIPAIHKAFPNASTDLRRRANDVQLIVRGLHELRNRAAHHEPIITRNLRNDVTNALLLLEWIDPALRIWTKEILLLPTIIEQNPQG</sequence>
<reference evidence="1" key="2">
    <citation type="submission" date="2021-04" db="EMBL/GenBank/DDBJ databases">
        <authorList>
            <person name="Gilroy R."/>
        </authorList>
    </citation>
    <scope>NUCLEOTIDE SEQUENCE</scope>
    <source>
        <strain evidence="1">4376</strain>
    </source>
</reference>
<evidence type="ECO:0000313" key="1">
    <source>
        <dbReference type="EMBL" id="HIW94987.1"/>
    </source>
</evidence>
<dbReference type="Proteomes" id="UP000824189">
    <property type="component" value="Unassembled WGS sequence"/>
</dbReference>
<gene>
    <name evidence="1" type="ORF">H9867_00635</name>
</gene>
<protein>
    <recommendedName>
        <fullName evidence="3">Abi-like protein</fullName>
    </recommendedName>
</protein>
<proteinExistence type="predicted"/>
<dbReference type="AlphaFoldDB" id="A0A9D1RYH6"/>